<reference evidence="2" key="1">
    <citation type="journal article" date="2023" name="Mol. Phylogenet. Evol.">
        <title>Genome-scale phylogeny and comparative genomics of the fungal order Sordariales.</title>
        <authorList>
            <person name="Hensen N."/>
            <person name="Bonometti L."/>
            <person name="Westerberg I."/>
            <person name="Brannstrom I.O."/>
            <person name="Guillou S."/>
            <person name="Cros-Aarteil S."/>
            <person name="Calhoun S."/>
            <person name="Haridas S."/>
            <person name="Kuo A."/>
            <person name="Mondo S."/>
            <person name="Pangilinan J."/>
            <person name="Riley R."/>
            <person name="LaButti K."/>
            <person name="Andreopoulos B."/>
            <person name="Lipzen A."/>
            <person name="Chen C."/>
            <person name="Yan M."/>
            <person name="Daum C."/>
            <person name="Ng V."/>
            <person name="Clum A."/>
            <person name="Steindorff A."/>
            <person name="Ohm R.A."/>
            <person name="Martin F."/>
            <person name="Silar P."/>
            <person name="Natvig D.O."/>
            <person name="Lalanne C."/>
            <person name="Gautier V."/>
            <person name="Ament-Velasquez S.L."/>
            <person name="Kruys A."/>
            <person name="Hutchinson M.I."/>
            <person name="Powell A.J."/>
            <person name="Barry K."/>
            <person name="Miller A.N."/>
            <person name="Grigoriev I.V."/>
            <person name="Debuchy R."/>
            <person name="Gladieux P."/>
            <person name="Hiltunen Thoren M."/>
            <person name="Johannesson H."/>
        </authorList>
    </citation>
    <scope>NUCLEOTIDE SEQUENCE</scope>
    <source>
        <strain evidence="2">CBS 333.67</strain>
    </source>
</reference>
<dbReference type="EMBL" id="JAUDZG010000005">
    <property type="protein sequence ID" value="KAK3304215.1"/>
    <property type="molecule type" value="Genomic_DNA"/>
</dbReference>
<evidence type="ECO:0000313" key="2">
    <source>
        <dbReference type="EMBL" id="KAK3304215.1"/>
    </source>
</evidence>
<keyword evidence="3" id="KW-1185">Reference proteome</keyword>
<name>A0AAJ0GQU6_9PEZI</name>
<dbReference type="AlphaFoldDB" id="A0AAJ0GQU6"/>
<accession>A0AAJ0GQU6</accession>
<dbReference type="Proteomes" id="UP001273166">
    <property type="component" value="Unassembled WGS sequence"/>
</dbReference>
<comment type="caution">
    <text evidence="2">The sequence shown here is derived from an EMBL/GenBank/DDBJ whole genome shotgun (WGS) entry which is preliminary data.</text>
</comment>
<proteinExistence type="predicted"/>
<protein>
    <submittedName>
        <fullName evidence="2">Uncharacterized protein</fullName>
    </submittedName>
</protein>
<reference evidence="2" key="2">
    <citation type="submission" date="2023-06" db="EMBL/GenBank/DDBJ databases">
        <authorList>
            <consortium name="Lawrence Berkeley National Laboratory"/>
            <person name="Mondo S.J."/>
            <person name="Hensen N."/>
            <person name="Bonometti L."/>
            <person name="Westerberg I."/>
            <person name="Brannstrom I.O."/>
            <person name="Guillou S."/>
            <person name="Cros-Aarteil S."/>
            <person name="Calhoun S."/>
            <person name="Haridas S."/>
            <person name="Kuo A."/>
            <person name="Pangilinan J."/>
            <person name="Riley R."/>
            <person name="Labutti K."/>
            <person name="Andreopoulos B."/>
            <person name="Lipzen A."/>
            <person name="Chen C."/>
            <person name="Yanf M."/>
            <person name="Daum C."/>
            <person name="Ng V."/>
            <person name="Clum A."/>
            <person name="Steindorff A."/>
            <person name="Ohm R."/>
            <person name="Martin F."/>
            <person name="Silar P."/>
            <person name="Natvig D."/>
            <person name="Lalanne C."/>
            <person name="Gautier V."/>
            <person name="Ament-Velasquez S.L."/>
            <person name="Kruys A."/>
            <person name="Hutchinson M.I."/>
            <person name="Powell A.J."/>
            <person name="Barry K."/>
            <person name="Miller A.N."/>
            <person name="Grigoriev I.V."/>
            <person name="Debuchy R."/>
            <person name="Gladieux P."/>
            <person name="Thoren M.H."/>
            <person name="Johannesson H."/>
        </authorList>
    </citation>
    <scope>NUCLEOTIDE SEQUENCE</scope>
    <source>
        <strain evidence="2">CBS 333.67</strain>
    </source>
</reference>
<evidence type="ECO:0000256" key="1">
    <source>
        <dbReference type="SAM" id="MobiDB-lite"/>
    </source>
</evidence>
<sequence>MFRGTRHVVGIRLPWPRRRQSKASVPMEKPQGIKPTSPRNCSLPFAARVIRLCSPRNDATSLALNRRTGSGLFIVRRVVGAQLESRQHGSSWQVSQVIKAWPDGWSCQSTSVPYSNRVAFLPGSSPKQNQTTAAQPRCLQHSKQCIRELGITMHELLTLWLIRFGCGWAAKQHCSTRVAQLASQANSGILHSAPCLRLAV</sequence>
<dbReference type="RefSeq" id="XP_062719995.1">
    <property type="nucleotide sequence ID" value="XM_062862972.1"/>
</dbReference>
<dbReference type="GeneID" id="87881801"/>
<evidence type="ECO:0000313" key="3">
    <source>
        <dbReference type="Proteomes" id="UP001273166"/>
    </source>
</evidence>
<gene>
    <name evidence="2" type="ORF">B0T15DRAFT_233086</name>
</gene>
<organism evidence="2 3">
    <name type="scientific">Chaetomium strumarium</name>
    <dbReference type="NCBI Taxonomy" id="1170767"/>
    <lineage>
        <taxon>Eukaryota</taxon>
        <taxon>Fungi</taxon>
        <taxon>Dikarya</taxon>
        <taxon>Ascomycota</taxon>
        <taxon>Pezizomycotina</taxon>
        <taxon>Sordariomycetes</taxon>
        <taxon>Sordariomycetidae</taxon>
        <taxon>Sordariales</taxon>
        <taxon>Chaetomiaceae</taxon>
        <taxon>Chaetomium</taxon>
    </lineage>
</organism>
<feature type="region of interest" description="Disordered" evidence="1">
    <location>
        <begin position="19"/>
        <end position="38"/>
    </location>
</feature>